<evidence type="ECO:0000313" key="4">
    <source>
        <dbReference type="EMBL" id="QDU31812.1"/>
    </source>
</evidence>
<dbReference type="InterPro" id="IPR050261">
    <property type="entry name" value="FrsA_esterase"/>
</dbReference>
<gene>
    <name evidence="4" type="ORF">ETAA8_69720</name>
</gene>
<keyword evidence="2" id="KW-0732">Signal</keyword>
<organism evidence="4 5">
    <name type="scientific">Anatilimnocola aggregata</name>
    <dbReference type="NCBI Taxonomy" id="2528021"/>
    <lineage>
        <taxon>Bacteria</taxon>
        <taxon>Pseudomonadati</taxon>
        <taxon>Planctomycetota</taxon>
        <taxon>Planctomycetia</taxon>
        <taxon>Pirellulales</taxon>
        <taxon>Pirellulaceae</taxon>
        <taxon>Anatilimnocola</taxon>
    </lineage>
</organism>
<dbReference type="Gene3D" id="3.40.50.1820">
    <property type="entry name" value="alpha/beta hydrolase"/>
    <property type="match status" value="2"/>
</dbReference>
<proteinExistence type="predicted"/>
<reference evidence="4 5" key="1">
    <citation type="submission" date="2019-02" db="EMBL/GenBank/DDBJ databases">
        <title>Deep-cultivation of Planctomycetes and their phenomic and genomic characterization uncovers novel biology.</title>
        <authorList>
            <person name="Wiegand S."/>
            <person name="Jogler M."/>
            <person name="Boedeker C."/>
            <person name="Pinto D."/>
            <person name="Vollmers J."/>
            <person name="Rivas-Marin E."/>
            <person name="Kohn T."/>
            <person name="Peeters S.H."/>
            <person name="Heuer A."/>
            <person name="Rast P."/>
            <person name="Oberbeckmann S."/>
            <person name="Bunk B."/>
            <person name="Jeske O."/>
            <person name="Meyerdierks A."/>
            <person name="Storesund J.E."/>
            <person name="Kallscheuer N."/>
            <person name="Luecker S."/>
            <person name="Lage O.M."/>
            <person name="Pohl T."/>
            <person name="Merkel B.J."/>
            <person name="Hornburger P."/>
            <person name="Mueller R.-W."/>
            <person name="Bruemmer F."/>
            <person name="Labrenz M."/>
            <person name="Spormann A.M."/>
            <person name="Op den Camp H."/>
            <person name="Overmann J."/>
            <person name="Amann R."/>
            <person name="Jetten M.S.M."/>
            <person name="Mascher T."/>
            <person name="Medema M.H."/>
            <person name="Devos D.P."/>
            <person name="Kaster A.-K."/>
            <person name="Ovreas L."/>
            <person name="Rohde M."/>
            <person name="Galperin M.Y."/>
            <person name="Jogler C."/>
        </authorList>
    </citation>
    <scope>NUCLEOTIDE SEQUENCE [LARGE SCALE GENOMIC DNA]</scope>
    <source>
        <strain evidence="4 5">ETA_A8</strain>
    </source>
</reference>
<keyword evidence="5" id="KW-1185">Reference proteome</keyword>
<protein>
    <recommendedName>
        <fullName evidence="3">Acetyl xylan esterase domain-containing protein</fullName>
    </recommendedName>
</protein>
<evidence type="ECO:0000259" key="3">
    <source>
        <dbReference type="Pfam" id="PF05448"/>
    </source>
</evidence>
<feature type="domain" description="Acetyl xylan esterase" evidence="3">
    <location>
        <begin position="128"/>
        <end position="291"/>
    </location>
</feature>
<evidence type="ECO:0000313" key="5">
    <source>
        <dbReference type="Proteomes" id="UP000315017"/>
    </source>
</evidence>
<dbReference type="Pfam" id="PF05448">
    <property type="entry name" value="AXE1"/>
    <property type="match status" value="1"/>
</dbReference>
<feature type="signal peptide" evidence="2">
    <location>
        <begin position="1"/>
        <end position="23"/>
    </location>
</feature>
<evidence type="ECO:0000256" key="1">
    <source>
        <dbReference type="SAM" id="MobiDB-lite"/>
    </source>
</evidence>
<dbReference type="RefSeq" id="WP_202921430.1">
    <property type="nucleotide sequence ID" value="NZ_CP036274.1"/>
</dbReference>
<name>A0A517YNK7_9BACT</name>
<dbReference type="InterPro" id="IPR029058">
    <property type="entry name" value="AB_hydrolase_fold"/>
</dbReference>
<accession>A0A517YNK7</accession>
<dbReference type="InterPro" id="IPR008391">
    <property type="entry name" value="AXE1_dom"/>
</dbReference>
<dbReference type="AlphaFoldDB" id="A0A517YNK7"/>
<dbReference type="KEGG" id="aagg:ETAA8_69720"/>
<evidence type="ECO:0000256" key="2">
    <source>
        <dbReference type="SAM" id="SignalP"/>
    </source>
</evidence>
<feature type="region of interest" description="Disordered" evidence="1">
    <location>
        <begin position="621"/>
        <end position="648"/>
    </location>
</feature>
<sequence precursor="true">MLASTFRLLLFTALLAISVTSFADEANRQSLTETLSKFTAPDMPDEVKQKLRDYVPNDLRQRREAANAKSSADWHAIKSREEWEAFRREKLKLLRKSLGRSFAKDDWQPPSKYAPLEKAGEIKGDGYRIEKLLYTSAYGQWITANLYAPEPPREKMPGFIVSHAHHTPKENGELQDMGVLWARAGCYVLVPDHLGHGERKQHPFRSAADYAKPFQVSRQDYYHRYDLNLQLNIIGESLMGCLALDLMSGVSLLRDLPGIDREKIILLGAVAGGGDPAAVAAALDERISCAAPFNFGGPQPESKYPLPEDAETSFNYGGSGGWESTRNLASSLKDGTLPWVIVGSIAPRRLIYGHEFAWDRERDPVWRRFEKIYGWYDKPDQLSFATGYGTITAKDPPGSHCTHIGKTHRKQIHEALAKWFEIKLPNGEESTDRHDSAELRCCTDELHAKLQPVPLLVPLQAQWKKMALSAPSEFEDSPNPTVDWQSGEMLINGLKGRQIVLRAQPNRLIPLLVLEPPSAPAKNKPGVLVINRGLKQDFIRQRAALIAQLLDAGVSVALPDLYNSGLTGSGTDTGRRSGNTSRSSTLAMFGNHLRDEQLQDALSTFGDLSTRQGWDPDRVAVWSDSLIPPNPDDTNFQVPRDDDGRLPPGPDPLPHMVAQAMVEMDLPAIYTRGNIDSLETALRNQLVLLPHDAVPLPLMVRTDVATESPQLRLRQDQLVDCWNRAVPTSVRPGEDNDPRTAAAWLIEKLRAKKSPSR</sequence>
<dbReference type="Proteomes" id="UP000315017">
    <property type="component" value="Chromosome"/>
</dbReference>
<feature type="chain" id="PRO_5022102311" description="Acetyl xylan esterase domain-containing protein" evidence="2">
    <location>
        <begin position="24"/>
        <end position="757"/>
    </location>
</feature>
<dbReference type="PANTHER" id="PTHR22946:SF8">
    <property type="entry name" value="ACETYL XYLAN ESTERASE DOMAIN-CONTAINING PROTEIN"/>
    <property type="match status" value="1"/>
</dbReference>
<dbReference type="SUPFAM" id="SSF53474">
    <property type="entry name" value="alpha/beta-Hydrolases"/>
    <property type="match status" value="2"/>
</dbReference>
<dbReference type="EMBL" id="CP036274">
    <property type="protein sequence ID" value="QDU31812.1"/>
    <property type="molecule type" value="Genomic_DNA"/>
</dbReference>
<dbReference type="PANTHER" id="PTHR22946">
    <property type="entry name" value="DIENELACTONE HYDROLASE DOMAIN-CONTAINING PROTEIN-RELATED"/>
    <property type="match status" value="1"/>
</dbReference>